<organism evidence="3">
    <name type="scientific">Quercus suber</name>
    <name type="common">Cork oak</name>
    <dbReference type="NCBI Taxonomy" id="58331"/>
    <lineage>
        <taxon>Eukaryota</taxon>
        <taxon>Viridiplantae</taxon>
        <taxon>Streptophyta</taxon>
        <taxon>Embryophyta</taxon>
        <taxon>Tracheophyta</taxon>
        <taxon>Spermatophyta</taxon>
        <taxon>Magnoliopsida</taxon>
        <taxon>eudicotyledons</taxon>
        <taxon>Gunneridae</taxon>
        <taxon>Pentapetalae</taxon>
        <taxon>rosids</taxon>
        <taxon>fabids</taxon>
        <taxon>Fagales</taxon>
        <taxon>Fagaceae</taxon>
        <taxon>Quercus</taxon>
    </lineage>
</organism>
<keyword evidence="1" id="KW-0808">Transferase</keyword>
<evidence type="ECO:0000256" key="2">
    <source>
        <dbReference type="ARBA" id="ARBA00023315"/>
    </source>
</evidence>
<name>A0AAW0M9R0_QUESU</name>
<dbReference type="AlphaFoldDB" id="A0AAW0M9R0"/>
<evidence type="ECO:0000313" key="3">
    <source>
        <dbReference type="EMBL" id="KAK7859498.1"/>
    </source>
</evidence>
<dbReference type="EMBL" id="PKMF04000012">
    <property type="protein sequence ID" value="KAK7859498.1"/>
    <property type="molecule type" value="Genomic_DNA"/>
</dbReference>
<dbReference type="InterPro" id="IPR051504">
    <property type="entry name" value="Plant_metabolite_acyltrans"/>
</dbReference>
<sequence length="155" mass="17466">MNELLEEDGIIVAAEVFGNTVKRLDKSFFGGAEKWISDWEVMFGSELHVMVSGSPKLDLYETDFGWGRPKKIEEISIDTTRAISLTESRDLEGGIEVGLALPKPEMDAFVTLYTEESSSEFNTNTKKTKFITYHCIFKPKKELKPKLQGHADKAN</sequence>
<dbReference type="GO" id="GO:0016747">
    <property type="term" value="F:acyltransferase activity, transferring groups other than amino-acyl groups"/>
    <property type="evidence" value="ECO:0007669"/>
    <property type="project" value="UniProtKB-ARBA"/>
</dbReference>
<proteinExistence type="predicted"/>
<reference evidence="3" key="2">
    <citation type="journal article" date="2018" name="Sci. Data">
        <title>The draft genome sequence of cork oak.</title>
        <authorList>
            <person name="Ramos A.M."/>
            <person name="Usie A."/>
            <person name="Barbosa P."/>
            <person name="Barros P.M."/>
            <person name="Capote T."/>
            <person name="Chaves I."/>
            <person name="Simoes F."/>
            <person name="Abreu I."/>
            <person name="Carrasquinho I."/>
            <person name="Faro C."/>
            <person name="Guimaraes J.B."/>
            <person name="Mendonca D."/>
            <person name="Nobrega F."/>
            <person name="Rodrigues L."/>
            <person name="Saibo N.J.M."/>
            <person name="Varela M.C."/>
            <person name="Egas C."/>
            <person name="Matos J."/>
            <person name="Miguel C.M."/>
            <person name="Oliveira M.M."/>
            <person name="Ricardo C.P."/>
            <person name="Goncalves S."/>
        </authorList>
    </citation>
    <scope>NUCLEOTIDE SEQUENCE [LARGE SCALE GENOMIC DNA]</scope>
    <source>
        <strain evidence="3">HL8</strain>
    </source>
</reference>
<comment type="caution">
    <text evidence="3">The sequence shown here is derived from an EMBL/GenBank/DDBJ whole genome shotgun (WGS) entry which is preliminary data.</text>
</comment>
<dbReference type="Pfam" id="PF02458">
    <property type="entry name" value="Transferase"/>
    <property type="match status" value="1"/>
</dbReference>
<dbReference type="InterPro" id="IPR023213">
    <property type="entry name" value="CAT-like_dom_sf"/>
</dbReference>
<dbReference type="Gene3D" id="3.30.559.10">
    <property type="entry name" value="Chloramphenicol acetyltransferase-like domain"/>
    <property type="match status" value="1"/>
</dbReference>
<keyword evidence="2" id="KW-0012">Acyltransferase</keyword>
<gene>
    <name evidence="3" type="primary">5MAT1</name>
    <name evidence="3" type="ORF">CFP56_005947</name>
</gene>
<accession>A0AAW0M9R0</accession>
<protein>
    <submittedName>
        <fullName evidence="3">Malonyl-coenzyme:anthocyanin 5-o-glucoside-6'''-o-malonyltransferase</fullName>
    </submittedName>
</protein>
<reference evidence="3" key="1">
    <citation type="submission" date="2017-12" db="EMBL/GenBank/DDBJ databases">
        <authorList>
            <person name="Barbosa P."/>
            <person name="Usie A."/>
            <person name="Ramos A.M."/>
        </authorList>
    </citation>
    <scope>NUCLEOTIDE SEQUENCE</scope>
    <source>
        <strain evidence="3">HL8</strain>
        <tissue evidence="3">Leaves</tissue>
    </source>
</reference>
<evidence type="ECO:0000256" key="1">
    <source>
        <dbReference type="ARBA" id="ARBA00022679"/>
    </source>
</evidence>
<reference evidence="3" key="3">
    <citation type="submission" date="2023-07" db="EMBL/GenBank/DDBJ databases">
        <title>An improved reference 1 genome and first organelle genomes of Quercus suber.</title>
        <authorList>
            <consortium name="Genosuber Consortium"/>
            <person name="Usie A."/>
            <person name="Serra O."/>
            <person name="Barros P."/>
        </authorList>
    </citation>
    <scope>NUCLEOTIDE SEQUENCE</scope>
    <source>
        <strain evidence="3">HL8</strain>
        <tissue evidence="3">Leaves</tissue>
    </source>
</reference>
<dbReference type="PANTHER" id="PTHR31625">
    <property type="match status" value="1"/>
</dbReference>